<proteinExistence type="predicted"/>
<dbReference type="AlphaFoldDB" id="A0A517NTC2"/>
<dbReference type="EMBL" id="CP036526">
    <property type="protein sequence ID" value="QDT10359.1"/>
    <property type="molecule type" value="Genomic_DNA"/>
</dbReference>
<reference evidence="1 2" key="1">
    <citation type="submission" date="2019-02" db="EMBL/GenBank/DDBJ databases">
        <title>Deep-cultivation of Planctomycetes and their phenomic and genomic characterization uncovers novel biology.</title>
        <authorList>
            <person name="Wiegand S."/>
            <person name="Jogler M."/>
            <person name="Boedeker C."/>
            <person name="Pinto D."/>
            <person name="Vollmers J."/>
            <person name="Rivas-Marin E."/>
            <person name="Kohn T."/>
            <person name="Peeters S.H."/>
            <person name="Heuer A."/>
            <person name="Rast P."/>
            <person name="Oberbeckmann S."/>
            <person name="Bunk B."/>
            <person name="Jeske O."/>
            <person name="Meyerdierks A."/>
            <person name="Storesund J.E."/>
            <person name="Kallscheuer N."/>
            <person name="Luecker S."/>
            <person name="Lage O.M."/>
            <person name="Pohl T."/>
            <person name="Merkel B.J."/>
            <person name="Hornburger P."/>
            <person name="Mueller R.-W."/>
            <person name="Bruemmer F."/>
            <person name="Labrenz M."/>
            <person name="Spormann A.M."/>
            <person name="Op den Camp H."/>
            <person name="Overmann J."/>
            <person name="Amann R."/>
            <person name="Jetten M.S.M."/>
            <person name="Mascher T."/>
            <person name="Medema M.H."/>
            <person name="Devos D.P."/>
            <person name="Kaster A.-K."/>
            <person name="Ovreas L."/>
            <person name="Rohde M."/>
            <person name="Galperin M.Y."/>
            <person name="Jogler C."/>
        </authorList>
    </citation>
    <scope>NUCLEOTIDE SEQUENCE [LARGE SCALE GENOMIC DNA]</scope>
    <source>
        <strain evidence="1 2">K23_9</strain>
    </source>
</reference>
<dbReference type="RefSeq" id="WP_145417884.1">
    <property type="nucleotide sequence ID" value="NZ_CP036526.1"/>
</dbReference>
<dbReference type="OrthoDB" id="9783370at2"/>
<dbReference type="PANTHER" id="PTHR35894:SF1">
    <property type="entry name" value="PHOSPHORIBULOKINASE _ URIDINE KINASE FAMILY"/>
    <property type="match status" value="1"/>
</dbReference>
<gene>
    <name evidence="1" type="ORF">K239x_23150</name>
</gene>
<keyword evidence="2" id="KW-1185">Reference proteome</keyword>
<dbReference type="PANTHER" id="PTHR35894">
    <property type="entry name" value="GENERAL SECRETION PATHWAY PROTEIN A-RELATED"/>
    <property type="match status" value="1"/>
</dbReference>
<name>A0A517NTC2_9BACT</name>
<dbReference type="InterPro" id="IPR052026">
    <property type="entry name" value="ExeA_AAA_ATPase_DNA-bind"/>
</dbReference>
<evidence type="ECO:0000313" key="2">
    <source>
        <dbReference type="Proteomes" id="UP000319817"/>
    </source>
</evidence>
<dbReference type="Proteomes" id="UP000319817">
    <property type="component" value="Chromosome"/>
</dbReference>
<evidence type="ECO:0008006" key="3">
    <source>
        <dbReference type="Google" id="ProtNLM"/>
    </source>
</evidence>
<accession>A0A517NTC2</accession>
<protein>
    <recommendedName>
        <fullName evidence="3">AAA+ ATPase domain-containing protein</fullName>
    </recommendedName>
</protein>
<sequence>MHSSVLAINQASLSIKAAGGAGAGCTASFSGVGSINQVARMINRLILLDQVVWICYRQNVATVGNTGATWGVRYDQSPKALDASSSCYNRLNAFHVGNKMQYLRYWSFREPPFGPEASHFFFRGDPQHQTLAWIQDLVVSRDRIGLITAASGCGATRLFTHVAKSHGFDDCAAAVTITSGRRSSIQHVHGDLAKSMGITVRRDALPAVANAIEQLDKQSIRTVWLVDGLGKHSADAIVQASRICRSLTVIANITPRLHRLVIKSLGKRIAETTLDALTLSGTTAFVEHSMQAAGCRKKPFSSDAINSLHQQSGGRIRSIVRIAQCAIQLGAEQQAEQITGRQIEYAAESLRRSAA</sequence>
<evidence type="ECO:0000313" key="1">
    <source>
        <dbReference type="EMBL" id="QDT10359.1"/>
    </source>
</evidence>
<organism evidence="1 2">
    <name type="scientific">Stieleria marina</name>
    <dbReference type="NCBI Taxonomy" id="1930275"/>
    <lineage>
        <taxon>Bacteria</taxon>
        <taxon>Pseudomonadati</taxon>
        <taxon>Planctomycetota</taxon>
        <taxon>Planctomycetia</taxon>
        <taxon>Pirellulales</taxon>
        <taxon>Pirellulaceae</taxon>
        <taxon>Stieleria</taxon>
    </lineage>
</organism>